<dbReference type="GO" id="GO:0022627">
    <property type="term" value="C:cytosolic small ribosomal subunit"/>
    <property type="evidence" value="ECO:0007669"/>
    <property type="project" value="TreeGrafter"/>
</dbReference>
<reference evidence="8 9" key="1">
    <citation type="submission" date="2016-04" db="EMBL/GenBank/DDBJ databases">
        <title>The genome of Intoshia linei affirms orthonectids as highly simplified spiralians.</title>
        <authorList>
            <person name="Mikhailov K.V."/>
            <person name="Slusarev G.S."/>
            <person name="Nikitin M.A."/>
            <person name="Logacheva M.D."/>
            <person name="Penin A."/>
            <person name="Aleoshin V."/>
            <person name="Panchin Y.V."/>
        </authorList>
    </citation>
    <scope>NUCLEOTIDE SEQUENCE [LARGE SCALE GENOMIC DNA]</scope>
    <source>
        <strain evidence="8">Intl2013</strain>
        <tissue evidence="8">Whole animal</tissue>
    </source>
</reference>
<dbReference type="InterPro" id="IPR014721">
    <property type="entry name" value="Ribsml_uS5_D2-typ_fold_subgr"/>
</dbReference>
<keyword evidence="2 6" id="KW-0689">Ribosomal protein</keyword>
<feature type="region of interest" description="Disordered" evidence="7">
    <location>
        <begin position="143"/>
        <end position="162"/>
    </location>
</feature>
<gene>
    <name evidence="8" type="ORF">A3Q56_03425</name>
</gene>
<evidence type="ECO:0000256" key="3">
    <source>
        <dbReference type="ARBA" id="ARBA00023274"/>
    </source>
</evidence>
<dbReference type="InterPro" id="IPR020568">
    <property type="entry name" value="Ribosomal_Su5_D2-typ_SF"/>
</dbReference>
<evidence type="ECO:0000256" key="2">
    <source>
        <dbReference type="ARBA" id="ARBA00022980"/>
    </source>
</evidence>
<evidence type="ECO:0000256" key="1">
    <source>
        <dbReference type="ARBA" id="ARBA00005251"/>
    </source>
</evidence>
<dbReference type="Pfam" id="PF00380">
    <property type="entry name" value="Ribosomal_S9"/>
    <property type="match status" value="1"/>
</dbReference>
<accession>A0A177B5Y9</accession>
<dbReference type="InterPro" id="IPR000754">
    <property type="entry name" value="Ribosomal_uS9"/>
</dbReference>
<evidence type="ECO:0000313" key="8">
    <source>
        <dbReference type="EMBL" id="OAF68834.1"/>
    </source>
</evidence>
<comment type="similarity">
    <text evidence="1 6">Belongs to the universal ribosomal protein uS9 family.</text>
</comment>
<dbReference type="AlphaFoldDB" id="A0A177B5Y9"/>
<protein>
    <recommendedName>
        <fullName evidence="4">Small ribosomal subunit protein uS9</fullName>
    </recommendedName>
    <alternativeName>
        <fullName evidence="5">40S ribosomal protein S16</fullName>
    </alternativeName>
</protein>
<dbReference type="GO" id="GO:0006412">
    <property type="term" value="P:translation"/>
    <property type="evidence" value="ECO:0007669"/>
    <property type="project" value="InterPro"/>
</dbReference>
<dbReference type="OrthoDB" id="426865at2759"/>
<organism evidence="8 9">
    <name type="scientific">Intoshia linei</name>
    <dbReference type="NCBI Taxonomy" id="1819745"/>
    <lineage>
        <taxon>Eukaryota</taxon>
        <taxon>Metazoa</taxon>
        <taxon>Spiralia</taxon>
        <taxon>Lophotrochozoa</taxon>
        <taxon>Mesozoa</taxon>
        <taxon>Orthonectida</taxon>
        <taxon>Rhopaluridae</taxon>
        <taxon>Intoshia</taxon>
    </lineage>
</organism>
<name>A0A177B5Y9_9BILA</name>
<dbReference type="PANTHER" id="PTHR21569">
    <property type="entry name" value="RIBOSOMAL PROTEIN S9"/>
    <property type="match status" value="1"/>
</dbReference>
<comment type="caution">
    <text evidence="8">The sequence shown here is derived from an EMBL/GenBank/DDBJ whole genome shotgun (WGS) entry which is preliminary data.</text>
</comment>
<evidence type="ECO:0000256" key="6">
    <source>
        <dbReference type="RuleBase" id="RU003815"/>
    </source>
</evidence>
<keyword evidence="3 6" id="KW-0687">Ribonucleoprotein</keyword>
<dbReference type="InterPro" id="IPR020574">
    <property type="entry name" value="Ribosomal_uS9_CS"/>
</dbReference>
<dbReference type="Gene3D" id="3.30.230.10">
    <property type="match status" value="1"/>
</dbReference>
<dbReference type="SUPFAM" id="SSF54211">
    <property type="entry name" value="Ribosomal protein S5 domain 2-like"/>
    <property type="match status" value="1"/>
</dbReference>
<evidence type="ECO:0000313" key="9">
    <source>
        <dbReference type="Proteomes" id="UP000078046"/>
    </source>
</evidence>
<dbReference type="EMBL" id="LWCA01000380">
    <property type="protein sequence ID" value="OAF68834.1"/>
    <property type="molecule type" value="Genomic_DNA"/>
</dbReference>
<proteinExistence type="inferred from homology"/>
<sequence length="162" mass="17911">MSQKDDISNNGELNVMNKKIIDRGVIQVFGKKKTAVAVAHIKNGSGMIRVNGRPLTLIEPACLRMKTLEPLYILGSAAVSKINMKISVKGGGKVSQIYAIRQAISRGIVAYLHKHADENAKRSVYKLLASYDKSLLISDPRRCEPKKFGGPGPRARYQKSYR</sequence>
<evidence type="ECO:0000256" key="5">
    <source>
        <dbReference type="ARBA" id="ARBA00043019"/>
    </source>
</evidence>
<dbReference type="GO" id="GO:0003723">
    <property type="term" value="F:RNA binding"/>
    <property type="evidence" value="ECO:0007669"/>
    <property type="project" value="TreeGrafter"/>
</dbReference>
<dbReference type="GO" id="GO:0003735">
    <property type="term" value="F:structural constituent of ribosome"/>
    <property type="evidence" value="ECO:0007669"/>
    <property type="project" value="InterPro"/>
</dbReference>
<dbReference type="PANTHER" id="PTHR21569:SF16">
    <property type="entry name" value="RIBOSOMAL PROTEIN S16"/>
    <property type="match status" value="1"/>
</dbReference>
<dbReference type="Proteomes" id="UP000078046">
    <property type="component" value="Unassembled WGS sequence"/>
</dbReference>
<keyword evidence="9" id="KW-1185">Reference proteome</keyword>
<evidence type="ECO:0000256" key="4">
    <source>
        <dbReference type="ARBA" id="ARBA00035259"/>
    </source>
</evidence>
<evidence type="ECO:0000256" key="7">
    <source>
        <dbReference type="SAM" id="MobiDB-lite"/>
    </source>
</evidence>
<dbReference type="GO" id="GO:0000462">
    <property type="term" value="P:maturation of SSU-rRNA from tricistronic rRNA transcript (SSU-rRNA, 5.8S rRNA, LSU-rRNA)"/>
    <property type="evidence" value="ECO:0007669"/>
    <property type="project" value="TreeGrafter"/>
</dbReference>
<dbReference type="PROSITE" id="PS00360">
    <property type="entry name" value="RIBOSOMAL_S9"/>
    <property type="match status" value="1"/>
</dbReference>